<dbReference type="FunFam" id="3.40.50.300:FF:000188">
    <property type="entry name" value="signal recognition particle receptor subunit alpha"/>
    <property type="match status" value="1"/>
</dbReference>
<accession>A0A1B1E276</accession>
<feature type="compositionally biased region" description="Basic residues" evidence="8">
    <location>
        <begin position="222"/>
        <end position="231"/>
    </location>
</feature>
<feature type="region of interest" description="Disordered" evidence="8">
    <location>
        <begin position="132"/>
        <end position="234"/>
    </location>
</feature>
<feature type="compositionally biased region" description="Basic and acidic residues" evidence="8">
    <location>
        <begin position="195"/>
        <end position="209"/>
    </location>
</feature>
<dbReference type="GO" id="GO:0006614">
    <property type="term" value="P:SRP-dependent cotranslational protein targeting to membrane"/>
    <property type="evidence" value="ECO:0007669"/>
    <property type="project" value="InterPro"/>
</dbReference>
<dbReference type="InterPro" id="IPR027417">
    <property type="entry name" value="P-loop_NTPase"/>
</dbReference>
<keyword evidence="5" id="KW-0342">GTP-binding</keyword>
<keyword evidence="7 10" id="KW-0675">Receptor</keyword>
<dbReference type="OrthoDB" id="1727884at2759"/>
<dbReference type="SUPFAM" id="SSF52540">
    <property type="entry name" value="P-loop containing nucleoside triphosphate hydrolases"/>
    <property type="match status" value="1"/>
</dbReference>
<keyword evidence="6" id="KW-0472">Membrane</keyword>
<dbReference type="PROSITE" id="PS00300">
    <property type="entry name" value="SRP54"/>
    <property type="match status" value="1"/>
</dbReference>
<evidence type="ECO:0000256" key="7">
    <source>
        <dbReference type="ARBA" id="ARBA00023170"/>
    </source>
</evidence>
<name>A0A1B1E276_9APIC</name>
<evidence type="ECO:0000256" key="5">
    <source>
        <dbReference type="ARBA" id="ARBA00023134"/>
    </source>
</evidence>
<evidence type="ECO:0000259" key="9">
    <source>
        <dbReference type="PROSITE" id="PS00300"/>
    </source>
</evidence>
<dbReference type="Gene3D" id="1.20.120.140">
    <property type="entry name" value="Signal recognition particle SRP54, nucleotide-binding domain"/>
    <property type="match status" value="1"/>
</dbReference>
<dbReference type="RefSeq" id="XP_019915725.1">
    <property type="nucleotide sequence ID" value="XM_020060023.1"/>
</dbReference>
<dbReference type="CDD" id="cd17876">
    <property type="entry name" value="SRalpha_C"/>
    <property type="match status" value="1"/>
</dbReference>
<dbReference type="InterPro" id="IPR036225">
    <property type="entry name" value="SRP/SRP_N"/>
</dbReference>
<dbReference type="InterPro" id="IPR011012">
    <property type="entry name" value="Longin-like_dom_sf"/>
</dbReference>
<evidence type="ECO:0000256" key="3">
    <source>
        <dbReference type="ARBA" id="ARBA00022741"/>
    </source>
</evidence>
<dbReference type="InterPro" id="IPR007222">
    <property type="entry name" value="Sig_recog_particle_rcpt_asu_N"/>
</dbReference>
<dbReference type="VEuPathDB" id="PlasmoDB:PCOAH_00032280"/>
<dbReference type="SMART" id="SM00382">
    <property type="entry name" value="AAA"/>
    <property type="match status" value="1"/>
</dbReference>
<organism evidence="10 11">
    <name type="scientific">Plasmodium coatneyi</name>
    <dbReference type="NCBI Taxonomy" id="208452"/>
    <lineage>
        <taxon>Eukaryota</taxon>
        <taxon>Sar</taxon>
        <taxon>Alveolata</taxon>
        <taxon>Apicomplexa</taxon>
        <taxon>Aconoidasida</taxon>
        <taxon>Haemosporida</taxon>
        <taxon>Plasmodiidae</taxon>
        <taxon>Plasmodium</taxon>
    </lineage>
</organism>
<dbReference type="SMART" id="SM00962">
    <property type="entry name" value="SRP54"/>
    <property type="match status" value="1"/>
</dbReference>
<evidence type="ECO:0000256" key="2">
    <source>
        <dbReference type="ARBA" id="ARBA00008531"/>
    </source>
</evidence>
<sequence>MIDVVKIFSKGGLILWSYTFYEIDDATIRTIVKQVLIEEKYEDFCKKYNKFHAKWKLLNDVDVVILIVYQGIQNSSYVENLFLKIKKSFVKLLPKSLDYFDLDLPLNFDKQFLKIVEDVEAALACTGAGADRRASVDGRKGSIGRRRTSSDKAKDGHADASEDTGASEHTDADSYSDNSDGNYDETKGKNKHGSHKMEGEKYSNKKSEDDDKTLDDDESSVKRKIKTKKKSAREWELSKKITKKDIEKLDYSKNEKNPTDAQEMNKYEGEFEDSSDGNEDNNNNLLNKLNDSILKVFSYNSKIEENDIESILQGVKNKLLSKNVAVGICDTLIEKMKGNLIGKKKTLFSMNVKKTVSTVLSETIQSILIPKESVDILRAALEAKSIGKLYSIVFLGVNGVGKSTNLAKVCYYLKTKGNLKIMIAACDTFRAGAVEQLRTHANCLDVFLYEKGYGKDAAAIAKEAIAYAKKENFNVILIDTAGRMQDNEPLMRSLGKLILINNPDFILFVGEALVGNDAIDQLKKFNQALTDATCNANKRTIDGILLTKFDTVDDKVGTALSMVYLTGKPIVFVGIGQKYTHLKKFNVSMVVKALS</sequence>
<dbReference type="GO" id="GO:0005047">
    <property type="term" value="F:signal recognition particle binding"/>
    <property type="evidence" value="ECO:0007669"/>
    <property type="project" value="InterPro"/>
</dbReference>
<dbReference type="GeneID" id="30909959"/>
<dbReference type="Gene3D" id="3.40.50.300">
    <property type="entry name" value="P-loop containing nucleotide triphosphate hydrolases"/>
    <property type="match status" value="1"/>
</dbReference>
<comment type="similarity">
    <text evidence="2">Belongs to the GTP-binding SRP family.</text>
</comment>
<feature type="compositionally biased region" description="Basic and acidic residues" evidence="8">
    <location>
        <begin position="148"/>
        <end position="172"/>
    </location>
</feature>
<gene>
    <name evidence="10" type="ORF">PCOAH_00032280</name>
</gene>
<dbReference type="PANTHER" id="PTHR43134:SF1">
    <property type="entry name" value="SIGNAL RECOGNITION PARTICLE RECEPTOR SUBUNIT ALPHA"/>
    <property type="match status" value="1"/>
</dbReference>
<dbReference type="InterPro" id="IPR013822">
    <property type="entry name" value="Signal_recog_particl_SRP54_hlx"/>
</dbReference>
<dbReference type="GO" id="GO:0003924">
    <property type="term" value="F:GTPase activity"/>
    <property type="evidence" value="ECO:0007669"/>
    <property type="project" value="InterPro"/>
</dbReference>
<keyword evidence="4" id="KW-0256">Endoplasmic reticulum</keyword>
<dbReference type="Pfam" id="PF00448">
    <property type="entry name" value="SRP54"/>
    <property type="match status" value="1"/>
</dbReference>
<dbReference type="GO" id="GO:0006886">
    <property type="term" value="P:intracellular protein transport"/>
    <property type="evidence" value="ECO:0007669"/>
    <property type="project" value="InterPro"/>
</dbReference>
<dbReference type="Proteomes" id="UP000092716">
    <property type="component" value="Chromosome 11"/>
</dbReference>
<dbReference type="Pfam" id="PF04086">
    <property type="entry name" value="SRP-alpha_N"/>
    <property type="match status" value="1"/>
</dbReference>
<evidence type="ECO:0000256" key="4">
    <source>
        <dbReference type="ARBA" id="ARBA00022824"/>
    </source>
</evidence>
<evidence type="ECO:0000313" key="11">
    <source>
        <dbReference type="Proteomes" id="UP000092716"/>
    </source>
</evidence>
<evidence type="ECO:0000256" key="8">
    <source>
        <dbReference type="SAM" id="MobiDB-lite"/>
    </source>
</evidence>
<dbReference type="Gene3D" id="3.30.450.60">
    <property type="match status" value="1"/>
</dbReference>
<dbReference type="InterPro" id="IPR042101">
    <property type="entry name" value="SRP54_N_sf"/>
</dbReference>
<dbReference type="SMART" id="SM00963">
    <property type="entry name" value="SRP54_N"/>
    <property type="match status" value="1"/>
</dbReference>
<keyword evidence="3" id="KW-0547">Nucleotide-binding</keyword>
<feature type="domain" description="SRP54-type proteins GTP-binding" evidence="9">
    <location>
        <begin position="569"/>
        <end position="582"/>
    </location>
</feature>
<evidence type="ECO:0000313" key="10">
    <source>
        <dbReference type="EMBL" id="ANQ09030.1"/>
    </source>
</evidence>
<protein>
    <submittedName>
        <fullName evidence="10">Signal recognition particle receptor alpha subunit</fullName>
    </submittedName>
</protein>
<proteinExistence type="inferred from homology"/>
<dbReference type="CDD" id="cd14826">
    <property type="entry name" value="SR_alpha_SRX"/>
    <property type="match status" value="1"/>
</dbReference>
<keyword evidence="11" id="KW-1185">Reference proteome</keyword>
<dbReference type="GO" id="GO:0005525">
    <property type="term" value="F:GTP binding"/>
    <property type="evidence" value="ECO:0007669"/>
    <property type="project" value="UniProtKB-KW"/>
</dbReference>
<dbReference type="GO" id="GO:0005785">
    <property type="term" value="C:signal recognition particle receptor complex"/>
    <property type="evidence" value="ECO:0007669"/>
    <property type="project" value="InterPro"/>
</dbReference>
<dbReference type="InterPro" id="IPR000897">
    <property type="entry name" value="SRP54_GTPase_dom"/>
</dbReference>
<comment type="subcellular location">
    <subcellularLocation>
        <location evidence="1">Endoplasmic reticulum membrane</location>
        <topology evidence="1">Peripheral membrane protein</topology>
        <orientation evidence="1">Cytoplasmic side</orientation>
    </subcellularLocation>
</comment>
<dbReference type="KEGG" id="pcot:PCOAH_00032280"/>
<dbReference type="PANTHER" id="PTHR43134">
    <property type="entry name" value="SIGNAL RECOGNITION PARTICLE RECEPTOR SUBUNIT ALPHA"/>
    <property type="match status" value="1"/>
</dbReference>
<dbReference type="InterPro" id="IPR003593">
    <property type="entry name" value="AAA+_ATPase"/>
</dbReference>
<reference evidence="11" key="1">
    <citation type="submission" date="2016-06" db="EMBL/GenBank/DDBJ databases">
        <title>First high quality genome sequence of Plasmodium coatneyi using continuous long reads from single molecule, real-time sequencing.</title>
        <authorList>
            <person name="Chien J.-T."/>
            <person name="Pakala S.B."/>
            <person name="Geraldo J.A."/>
            <person name="Lapp S.A."/>
            <person name="Barnwell J.W."/>
            <person name="Kissinger J.C."/>
            <person name="Galinski M.R."/>
            <person name="Humphrey J.C."/>
        </authorList>
    </citation>
    <scope>NUCLEOTIDE SEQUENCE [LARGE SCALE GENOMIC DNA]</scope>
    <source>
        <strain evidence="11">Hackeri</strain>
    </source>
</reference>
<dbReference type="Pfam" id="PF02881">
    <property type="entry name" value="SRP54_N"/>
    <property type="match status" value="1"/>
</dbReference>
<evidence type="ECO:0000256" key="1">
    <source>
        <dbReference type="ARBA" id="ARBA00004397"/>
    </source>
</evidence>
<evidence type="ECO:0000256" key="6">
    <source>
        <dbReference type="ARBA" id="ARBA00023136"/>
    </source>
</evidence>
<dbReference type="AlphaFoldDB" id="A0A1B1E276"/>
<dbReference type="SUPFAM" id="SSF47364">
    <property type="entry name" value="Domain of the SRP/SRP receptor G-proteins"/>
    <property type="match status" value="1"/>
</dbReference>
<dbReference type="SUPFAM" id="SSF64356">
    <property type="entry name" value="SNARE-like"/>
    <property type="match status" value="1"/>
</dbReference>
<dbReference type="EMBL" id="CP016249">
    <property type="protein sequence ID" value="ANQ09030.1"/>
    <property type="molecule type" value="Genomic_DNA"/>
</dbReference>